<dbReference type="GO" id="GO:0005737">
    <property type="term" value="C:cytoplasm"/>
    <property type="evidence" value="ECO:0007669"/>
    <property type="project" value="TreeGrafter"/>
</dbReference>
<dbReference type="EMBL" id="JAACNH010000003">
    <property type="protein sequence ID" value="KAG8446124.1"/>
    <property type="molecule type" value="Genomic_DNA"/>
</dbReference>
<dbReference type="PANTHER" id="PTHR18460:SF3">
    <property type="entry name" value="TELO2-INTERACTING PROTEIN 1 HOMOLOG"/>
    <property type="match status" value="1"/>
</dbReference>
<dbReference type="InterPro" id="IPR057566">
    <property type="entry name" value="TPR_TTI1_N"/>
</dbReference>
<dbReference type="Pfam" id="PF21547">
    <property type="entry name" value="TTI1"/>
    <property type="match status" value="1"/>
</dbReference>
<evidence type="ECO:0000256" key="1">
    <source>
        <dbReference type="SAM" id="MobiDB-lite"/>
    </source>
</evidence>
<evidence type="ECO:0000313" key="4">
    <source>
        <dbReference type="EMBL" id="KAG8446124.1"/>
    </source>
</evidence>
<organism evidence="4 5">
    <name type="scientific">Hymenochirus boettgeri</name>
    <name type="common">Congo dwarf clawed frog</name>
    <dbReference type="NCBI Taxonomy" id="247094"/>
    <lineage>
        <taxon>Eukaryota</taxon>
        <taxon>Metazoa</taxon>
        <taxon>Chordata</taxon>
        <taxon>Craniata</taxon>
        <taxon>Vertebrata</taxon>
        <taxon>Euteleostomi</taxon>
        <taxon>Amphibia</taxon>
        <taxon>Batrachia</taxon>
        <taxon>Anura</taxon>
        <taxon>Pipoidea</taxon>
        <taxon>Pipidae</taxon>
        <taxon>Pipinae</taxon>
        <taxon>Hymenochirus</taxon>
    </lineage>
</organism>
<evidence type="ECO:0000313" key="5">
    <source>
        <dbReference type="Proteomes" id="UP000812440"/>
    </source>
</evidence>
<dbReference type="OrthoDB" id="49511at2759"/>
<dbReference type="InterPro" id="IPR057567">
    <property type="entry name" value="TPR_TTI1_C"/>
</dbReference>
<sequence length="1027" mass="113967">MASAASPQSAFKILRPCCVRLTQEQTVQNVKNLQDQIDTVEVSLLQDLLEYVLFPLRFSLKTPGIKKPDMVLAVLDCISHLLTLTCVKNPGILQEMFSEICSCLPPDKLEPVSEELKLGVICAVHTLLSSSCAEILHILYKPAKLPELGFTITLLLRLAEFEKSRQVRLEALNCLETLLCKNQEASLGDLFASFLPGVCTALTKIICGDRKQGHKITSCALQLWAGTVCVVMSDESLGQVDEKKSTGSGLPGRLAELLIHRDKNWAQNTASRLSIHLSKIIDHCTSDPHWKVRLSLVGLAQVLVTKCWDSLREATGNLLKILVGHTSDERLEVKTRAREVLLKVSAQAPASRTLGEVLSESLHSLAVSIPRLLSTQDDQGKLQTLTLLHGYLQLLGPRLSLTLHSHAHLQRLSAALLQTLELDLCSVKVVQSRLPSSTLPLQHQDTALLGSQQKCFRLFRDPHVLSRIQSVCRLLGYYGDLCLLTDHFLGLYRAHRLPAIIVLNQLVLGAAGIDVEVLDGSIRSPDISELLDIVRPLLEEYIDPINWHLHTCQTSELENQFALLDLGSSSKLSLNDLSANAWKLCLQLEGISCFAQALGISFRQLLISALYPLMEKAGDPSLMVSIAAMLALGDVSQACEYQDISQLIETNADYLASEVSVGLRRLQLKHGGAARVLYAMLQNSGPSLLPLLGELVKDLLLALDQSQEEGIRIILPVLYSLVEQIGKWFPPHRKSKLPGTQEKSSHGQDQATNLAKEMQKFLEDHMEQERLAKGEFQEDDEDITVPPQPVIEDEKPPVPNHIQISKEVAEKCSHFLSHNDPKIRMQALDTVQLSLVPLQSQEDVLLPLAHKIWPSLVKRLLQDEPLVLLAAFQVLLSLALSCRDFLRQRVCKEALPAFLKSLRSQAAVSSRAGPIYTHTLGYKLQFSLLEGLGTLCVTIGLGDHDLLEVMDSCMLYLSSRQPKKLQEAAVSAFLSFAKIDPDIVWLYLHEWMIPPTSPHPSLKSVQWTTRARDEYTHNVCDLLQNLP</sequence>
<accession>A0A8T2JRM8</accession>
<comment type="caution">
    <text evidence="4">The sequence shown here is derived from an EMBL/GenBank/DDBJ whole genome shotgun (WGS) entry which is preliminary data.</text>
</comment>
<dbReference type="PANTHER" id="PTHR18460">
    <property type="entry name" value="TEL2 INTERACTING PROTEIN 1 TTI1 FAMILY MEMBER"/>
    <property type="match status" value="1"/>
</dbReference>
<dbReference type="InterPro" id="IPR011989">
    <property type="entry name" value="ARM-like"/>
</dbReference>
<feature type="domain" description="TTI1 N-terminal TPR" evidence="2">
    <location>
        <begin position="11"/>
        <end position="329"/>
    </location>
</feature>
<feature type="region of interest" description="Disordered" evidence="1">
    <location>
        <begin position="732"/>
        <end position="751"/>
    </location>
</feature>
<reference evidence="4" key="1">
    <citation type="thesis" date="2020" institute="ProQuest LLC" country="789 East Eisenhower Parkway, Ann Arbor, MI, USA">
        <title>Comparative Genomics and Chromosome Evolution.</title>
        <authorList>
            <person name="Mudd A.B."/>
        </authorList>
    </citation>
    <scope>NUCLEOTIDE SEQUENCE</scope>
    <source>
        <strain evidence="4">Female2</strain>
        <tissue evidence="4">Blood</tissue>
    </source>
</reference>
<dbReference type="InterPro" id="IPR052587">
    <property type="entry name" value="TELO2-interacting_protein_1"/>
</dbReference>
<evidence type="ECO:0000259" key="3">
    <source>
        <dbReference type="Pfam" id="PF24181"/>
    </source>
</evidence>
<name>A0A8T2JRM8_9PIPI</name>
<dbReference type="InterPro" id="IPR016024">
    <property type="entry name" value="ARM-type_fold"/>
</dbReference>
<evidence type="ECO:0000259" key="2">
    <source>
        <dbReference type="Pfam" id="PF24173"/>
    </source>
</evidence>
<evidence type="ECO:0008006" key="6">
    <source>
        <dbReference type="Google" id="ProtNLM"/>
    </source>
</evidence>
<dbReference type="Pfam" id="PF24173">
    <property type="entry name" value="TPR_TTI1_N"/>
    <property type="match status" value="1"/>
</dbReference>
<dbReference type="AlphaFoldDB" id="A0A8T2JRM8"/>
<dbReference type="Proteomes" id="UP000812440">
    <property type="component" value="Chromosome 8_10"/>
</dbReference>
<dbReference type="Gene3D" id="1.25.10.10">
    <property type="entry name" value="Leucine-rich Repeat Variant"/>
    <property type="match status" value="3"/>
</dbReference>
<protein>
    <recommendedName>
        <fullName evidence="6">TELO2 interacting protein 1</fullName>
    </recommendedName>
</protein>
<dbReference type="Pfam" id="PF24176">
    <property type="entry name" value="TPR_TTI1_2nd"/>
    <property type="match status" value="1"/>
</dbReference>
<dbReference type="SUPFAM" id="SSF48371">
    <property type="entry name" value="ARM repeat"/>
    <property type="match status" value="2"/>
</dbReference>
<gene>
    <name evidence="4" type="ORF">GDO86_013842</name>
</gene>
<dbReference type="Pfam" id="PF24181">
    <property type="entry name" value="TPR_TTI1_C"/>
    <property type="match status" value="1"/>
</dbReference>
<keyword evidence="5" id="KW-1185">Reference proteome</keyword>
<proteinExistence type="predicted"/>
<dbReference type="InterPro" id="IPR049362">
    <property type="entry name" value="TTI1_rpt"/>
</dbReference>
<feature type="domain" description="TTI1 C-terminal TPR" evidence="3">
    <location>
        <begin position="717"/>
        <end position="985"/>
    </location>
</feature>